<dbReference type="InterPro" id="IPR003599">
    <property type="entry name" value="Ig_sub"/>
</dbReference>
<evidence type="ECO:0000256" key="3">
    <source>
        <dbReference type="ARBA" id="ARBA00022737"/>
    </source>
</evidence>
<dbReference type="SUPFAM" id="SSF52058">
    <property type="entry name" value="L domain-like"/>
    <property type="match status" value="1"/>
</dbReference>
<reference evidence="7 8" key="1">
    <citation type="submission" date="2015-01" db="EMBL/GenBank/DDBJ databases">
        <title>Evolution of Trichinella species and genotypes.</title>
        <authorList>
            <person name="Korhonen P.K."/>
            <person name="Edoardo P."/>
            <person name="Giuseppe L.R."/>
            <person name="Gasser R.B."/>
        </authorList>
    </citation>
    <scope>NUCLEOTIDE SEQUENCE [LARGE SCALE GENOMIC DNA]</scope>
    <source>
        <strain evidence="7">ISS13</strain>
    </source>
</reference>
<organism evidence="7 8">
    <name type="scientific">Trichinella pseudospiralis</name>
    <name type="common">Parasitic roundworm</name>
    <dbReference type="NCBI Taxonomy" id="6337"/>
    <lineage>
        <taxon>Eukaryota</taxon>
        <taxon>Metazoa</taxon>
        <taxon>Ecdysozoa</taxon>
        <taxon>Nematoda</taxon>
        <taxon>Enoplea</taxon>
        <taxon>Dorylaimia</taxon>
        <taxon>Trichinellida</taxon>
        <taxon>Trichinellidae</taxon>
        <taxon>Trichinella</taxon>
    </lineage>
</organism>
<keyword evidence="4" id="KW-1015">Disulfide bond</keyword>
<dbReference type="SMART" id="SM00369">
    <property type="entry name" value="LRR_TYP"/>
    <property type="match status" value="5"/>
</dbReference>
<dbReference type="PANTHER" id="PTHR24366:SF96">
    <property type="entry name" value="LEUCINE RICH REPEAT CONTAINING 53"/>
    <property type="match status" value="1"/>
</dbReference>
<proteinExistence type="predicted"/>
<accession>A0A0V1F1L8</accession>
<evidence type="ECO:0000256" key="5">
    <source>
        <dbReference type="SAM" id="Phobius"/>
    </source>
</evidence>
<sequence length="768" mass="86951">MGKLIRLHFAVQFPSNLLKKNNFMPKAAEVVWLIVVVSSINVSAVLAYVQMDSSYDCPRSCTCKDYRYNSTLFRISTQIENPIGLVIVCQLQLDGDQVRRVFNTLPENIVSFTLRSTKMADMTDMCCLNNAEEVDMSNNWISDAASYFEYKQVRKLRLQQNRFHVLRRDEFVSFPNVETLWLDENQIEHIDQDAFRLDKLRQLHLRSNRIAYISETMFRFTPNLQSLDLSDNLLVKLRARNFFYCTSLERLDLSRNGLQLIDDRAFQPLRKLNTLNLADNALTSVPSKALLGFSWSQLNFDANPIVKLNVYAFQRIHVETLSLSHLENLLVVTDQALTGVEGLLRLTIAHCPMLEYVSTGWLSSCCPKMEKLFLNNNHLAVAPNIPFVHNRSLTVDVSNNPLNCQCSNKDTLLKSASISPPTQCIAENASVVDAKVYYSESAKLNNCTTLLLPQGNRTMVGRIGDTVELYCIALTESALQGDPVWTLPDGRQLKKSTSESRLQISREMLSISSLLPSDAGIYCCKTADQQPSEAINVLLRVETPQIIIFPIEVQWHSITVAWNGSTDPWEHGEFVLQYNSSDGQISYSTPLPKYGYTYTTSKLNANSNYTFCLQYLLLNVTHYSYCTEIETKMYHSSIRVKFSYGILILLFGTLCLVGLFCAIRFLQRKLFIWQEEKVQARVQQSASGDCFLEPLANDSFDGFTYENQTALASIAPTEDPKAQCSSAQIFSEFHSSSNDKNPTSANCFAMQDFGTWNSCVPKNESPIS</sequence>
<feature type="transmembrane region" description="Helical" evidence="5">
    <location>
        <begin position="642"/>
        <end position="666"/>
    </location>
</feature>
<keyword evidence="5" id="KW-0812">Transmembrane</keyword>
<dbReference type="EMBL" id="JYDR01000001">
    <property type="protein sequence ID" value="KRY79823.1"/>
    <property type="molecule type" value="Genomic_DNA"/>
</dbReference>
<dbReference type="InterPro" id="IPR003591">
    <property type="entry name" value="Leu-rich_rpt_typical-subtyp"/>
</dbReference>
<dbReference type="Pfam" id="PF13855">
    <property type="entry name" value="LRR_8"/>
    <property type="match status" value="1"/>
</dbReference>
<protein>
    <submittedName>
        <fullName evidence="7">Leucine-rich repeat neuronal protein 2</fullName>
    </submittedName>
</protein>
<name>A0A0V1F1L8_TRIPS</name>
<evidence type="ECO:0000256" key="1">
    <source>
        <dbReference type="ARBA" id="ARBA00022614"/>
    </source>
</evidence>
<dbReference type="PROSITE" id="PS51450">
    <property type="entry name" value="LRR"/>
    <property type="match status" value="2"/>
</dbReference>
<feature type="transmembrane region" description="Helical" evidence="5">
    <location>
        <begin position="30"/>
        <end position="51"/>
    </location>
</feature>
<dbReference type="InterPro" id="IPR036179">
    <property type="entry name" value="Ig-like_dom_sf"/>
</dbReference>
<dbReference type="InterPro" id="IPR001611">
    <property type="entry name" value="Leu-rich_rpt"/>
</dbReference>
<dbReference type="Gene3D" id="2.60.40.10">
    <property type="entry name" value="Immunoglobulins"/>
    <property type="match status" value="1"/>
</dbReference>
<dbReference type="InterPro" id="IPR013783">
    <property type="entry name" value="Ig-like_fold"/>
</dbReference>
<evidence type="ECO:0000313" key="7">
    <source>
        <dbReference type="EMBL" id="KRY79823.1"/>
    </source>
</evidence>
<dbReference type="Gene3D" id="3.80.10.10">
    <property type="entry name" value="Ribonuclease Inhibitor"/>
    <property type="match status" value="2"/>
</dbReference>
<feature type="domain" description="Ig-like" evidence="6">
    <location>
        <begin position="453"/>
        <end position="536"/>
    </location>
</feature>
<gene>
    <name evidence="7" type="primary">LRRN2</name>
    <name evidence="7" type="ORF">T4A_3511</name>
</gene>
<evidence type="ECO:0000313" key="8">
    <source>
        <dbReference type="Proteomes" id="UP000054632"/>
    </source>
</evidence>
<dbReference type="Proteomes" id="UP000054632">
    <property type="component" value="Unassembled WGS sequence"/>
</dbReference>
<dbReference type="SUPFAM" id="SSF48726">
    <property type="entry name" value="Immunoglobulin"/>
    <property type="match status" value="1"/>
</dbReference>
<evidence type="ECO:0000256" key="4">
    <source>
        <dbReference type="ARBA" id="ARBA00023157"/>
    </source>
</evidence>
<keyword evidence="1" id="KW-0433">Leucine-rich repeat</keyword>
<keyword evidence="2" id="KW-0732">Signal</keyword>
<keyword evidence="5" id="KW-0472">Membrane</keyword>
<dbReference type="InterPro" id="IPR032675">
    <property type="entry name" value="LRR_dom_sf"/>
</dbReference>
<dbReference type="AlphaFoldDB" id="A0A0V1F1L8"/>
<keyword evidence="3" id="KW-0677">Repeat</keyword>
<dbReference type="PROSITE" id="PS50835">
    <property type="entry name" value="IG_LIKE"/>
    <property type="match status" value="1"/>
</dbReference>
<evidence type="ECO:0000259" key="6">
    <source>
        <dbReference type="PROSITE" id="PS50835"/>
    </source>
</evidence>
<dbReference type="PANTHER" id="PTHR24366">
    <property type="entry name" value="IG(IMMUNOGLOBULIN) AND LRR(LEUCINE RICH REPEAT) DOMAINS"/>
    <property type="match status" value="1"/>
</dbReference>
<evidence type="ECO:0000256" key="2">
    <source>
        <dbReference type="ARBA" id="ARBA00022729"/>
    </source>
</evidence>
<dbReference type="SMART" id="SM00409">
    <property type="entry name" value="IG"/>
    <property type="match status" value="1"/>
</dbReference>
<comment type="caution">
    <text evidence="7">The sequence shown here is derived from an EMBL/GenBank/DDBJ whole genome shotgun (WGS) entry which is preliminary data.</text>
</comment>
<dbReference type="InterPro" id="IPR007110">
    <property type="entry name" value="Ig-like_dom"/>
</dbReference>
<keyword evidence="5" id="KW-1133">Transmembrane helix</keyword>